<sequence length="205" mass="23296">MPDASLSRLELERRRPLWAAMSELFLDTEVRGFVPPLALKCAQSGYDEPTLERIFWAEVFPLGIGNLQQVAGEWAALTLDEAELARNAVKGKLPKVRKALSGWMVESEWTAALTLLRWLRGEPTERWPLLVRAWVLLSRRYFERPGEPSLFSLADEVSALRGEGVDLGAEWQRFEPIARGMLLDDEEGSPEARGEDVRRLLLPRE</sequence>
<reference evidence="2 3" key="1">
    <citation type="submission" date="2019-08" db="EMBL/GenBank/DDBJ databases">
        <title>Archangium and Cystobacter genomes.</title>
        <authorList>
            <person name="Chen I.-C.K."/>
            <person name="Wielgoss S."/>
        </authorList>
    </citation>
    <scope>NUCLEOTIDE SEQUENCE [LARGE SCALE GENOMIC DNA]</scope>
    <source>
        <strain evidence="2 3">Cbm 6</strain>
    </source>
</reference>
<dbReference type="Pfam" id="PF23296">
    <property type="entry name" value="DUF7079"/>
    <property type="match status" value="1"/>
</dbReference>
<keyword evidence="3" id="KW-1185">Reference proteome</keyword>
<evidence type="ECO:0000259" key="1">
    <source>
        <dbReference type="Pfam" id="PF23296"/>
    </source>
</evidence>
<feature type="domain" description="DUF7079" evidence="1">
    <location>
        <begin position="12"/>
        <end position="110"/>
    </location>
</feature>
<dbReference type="RefSeq" id="WP_395813423.1">
    <property type="nucleotide sequence ID" value="NZ_CP043494.1"/>
</dbReference>
<dbReference type="EMBL" id="CP043494">
    <property type="protein sequence ID" value="WNG43043.1"/>
    <property type="molecule type" value="Genomic_DNA"/>
</dbReference>
<dbReference type="InterPro" id="IPR055507">
    <property type="entry name" value="DUF7079"/>
</dbReference>
<name>A0ABY9WH52_9BACT</name>
<protein>
    <recommendedName>
        <fullName evidence="1">DUF7079 domain-containing protein</fullName>
    </recommendedName>
</protein>
<dbReference type="Proteomes" id="UP001611383">
    <property type="component" value="Chromosome"/>
</dbReference>
<organism evidence="2 3">
    <name type="scientific">Archangium minus</name>
    <dbReference type="NCBI Taxonomy" id="83450"/>
    <lineage>
        <taxon>Bacteria</taxon>
        <taxon>Pseudomonadati</taxon>
        <taxon>Myxococcota</taxon>
        <taxon>Myxococcia</taxon>
        <taxon>Myxococcales</taxon>
        <taxon>Cystobacterineae</taxon>
        <taxon>Archangiaceae</taxon>
        <taxon>Archangium</taxon>
    </lineage>
</organism>
<evidence type="ECO:0000313" key="3">
    <source>
        <dbReference type="Proteomes" id="UP001611383"/>
    </source>
</evidence>
<evidence type="ECO:0000313" key="2">
    <source>
        <dbReference type="EMBL" id="WNG43043.1"/>
    </source>
</evidence>
<gene>
    <name evidence="2" type="ORF">F0U60_02245</name>
</gene>
<proteinExistence type="predicted"/>
<accession>A0ABY9WH52</accession>